<keyword evidence="3" id="KW-1185">Reference proteome</keyword>
<feature type="compositionally biased region" description="Low complexity" evidence="1">
    <location>
        <begin position="71"/>
        <end position="83"/>
    </location>
</feature>
<accession>A0ABY4QP71</accession>
<dbReference type="Proteomes" id="UP001056610">
    <property type="component" value="Chromosome"/>
</dbReference>
<evidence type="ECO:0000256" key="1">
    <source>
        <dbReference type="SAM" id="MobiDB-lite"/>
    </source>
</evidence>
<reference evidence="2" key="1">
    <citation type="submission" date="2022-05" db="EMBL/GenBank/DDBJ databases">
        <title>A methanotrophic Mycobacterium dominates a cave microbial ecosystem.</title>
        <authorList>
            <person name="Van Spanning R.J.M."/>
            <person name="Guan Q."/>
            <person name="Melkonian C."/>
            <person name="Gallant J."/>
            <person name="Polerecky L."/>
            <person name="Flot J.-F."/>
            <person name="Brandt B.W."/>
            <person name="Braster M."/>
            <person name="Iturbe Espinoza P."/>
            <person name="Aerts J."/>
            <person name="Meima-Franke M."/>
            <person name="Piersma S.R."/>
            <person name="Bunduc C."/>
            <person name="Ummels R."/>
            <person name="Pain A."/>
            <person name="Fleming E.J."/>
            <person name="van der Wel N."/>
            <person name="Gherman V.D."/>
            <person name="Sarbu S.M."/>
            <person name="Bodelier P.L.E."/>
            <person name="Bitter W."/>
        </authorList>
    </citation>
    <scope>NUCLEOTIDE SEQUENCE</scope>
    <source>
        <strain evidence="2">Sulfur Cave</strain>
    </source>
</reference>
<evidence type="ECO:0000313" key="3">
    <source>
        <dbReference type="Proteomes" id="UP001056610"/>
    </source>
</evidence>
<proteinExistence type="predicted"/>
<dbReference type="EMBL" id="CP097320">
    <property type="protein sequence ID" value="UQX11425.1"/>
    <property type="molecule type" value="Genomic_DNA"/>
</dbReference>
<evidence type="ECO:0000313" key="2">
    <source>
        <dbReference type="EMBL" id="UQX11425.1"/>
    </source>
</evidence>
<sequence length="94" mass="10479">MYTDTLNYAVYGEVSSKLVLAHRVALDVLDKRVCCTERWQVKMSPIRAADPTERTDARWRGRSMPQTFTHSGISRSCSPSSSSPNGTVSQRTNA</sequence>
<protein>
    <submittedName>
        <fullName evidence="2">Uncharacterized protein</fullName>
    </submittedName>
</protein>
<feature type="compositionally biased region" description="Polar residues" evidence="1">
    <location>
        <begin position="84"/>
        <end position="94"/>
    </location>
</feature>
<feature type="compositionally biased region" description="Basic and acidic residues" evidence="1">
    <location>
        <begin position="50"/>
        <end position="59"/>
    </location>
</feature>
<dbReference type="RefSeq" id="WP_219068431.1">
    <property type="nucleotide sequence ID" value="NZ_CAJUXY010000037.1"/>
</dbReference>
<name>A0ABY4QP71_9MYCO</name>
<feature type="region of interest" description="Disordered" evidence="1">
    <location>
        <begin position="48"/>
        <end position="94"/>
    </location>
</feature>
<organism evidence="2 3">
    <name type="scientific">Candidatus Mycobacterium methanotrophicum</name>
    <dbReference type="NCBI Taxonomy" id="2943498"/>
    <lineage>
        <taxon>Bacteria</taxon>
        <taxon>Bacillati</taxon>
        <taxon>Actinomycetota</taxon>
        <taxon>Actinomycetes</taxon>
        <taxon>Mycobacteriales</taxon>
        <taxon>Mycobacteriaceae</taxon>
        <taxon>Mycobacterium</taxon>
    </lineage>
</organism>
<gene>
    <name evidence="2" type="ORF">M5I08_02565</name>
</gene>